<comment type="similarity">
    <text evidence="2">Belongs to the amino acid-polyamine-organocation (APC) superfamily. Spore germination protein (SGP) (TC 2.A.3.9) family.</text>
</comment>
<evidence type="ECO:0000313" key="9">
    <source>
        <dbReference type="EMBL" id="REK76844.1"/>
    </source>
</evidence>
<feature type="transmembrane region" description="Helical" evidence="8">
    <location>
        <begin position="114"/>
        <end position="134"/>
    </location>
</feature>
<feature type="transmembrane region" description="Helical" evidence="8">
    <location>
        <begin position="217"/>
        <end position="239"/>
    </location>
</feature>
<dbReference type="PANTHER" id="PTHR34975:SF2">
    <property type="entry name" value="SPORE GERMINATION PROTEIN A2"/>
    <property type="match status" value="1"/>
</dbReference>
<keyword evidence="5 8" id="KW-0812">Transmembrane</keyword>
<dbReference type="Proteomes" id="UP000261905">
    <property type="component" value="Unassembled WGS sequence"/>
</dbReference>
<keyword evidence="3" id="KW-0813">Transport</keyword>
<evidence type="ECO:0000313" key="10">
    <source>
        <dbReference type="Proteomes" id="UP000261905"/>
    </source>
</evidence>
<accession>A0A371PKW3</accession>
<feature type="transmembrane region" description="Helical" evidence="8">
    <location>
        <begin position="335"/>
        <end position="356"/>
    </location>
</feature>
<proteinExistence type="inferred from homology"/>
<evidence type="ECO:0000256" key="1">
    <source>
        <dbReference type="ARBA" id="ARBA00004141"/>
    </source>
</evidence>
<dbReference type="PANTHER" id="PTHR34975">
    <property type="entry name" value="SPORE GERMINATION PROTEIN A2"/>
    <property type="match status" value="1"/>
</dbReference>
<protein>
    <submittedName>
        <fullName evidence="9">Spore gernimation protein</fullName>
    </submittedName>
</protein>
<comment type="subcellular location">
    <subcellularLocation>
        <location evidence="1">Membrane</location>
        <topology evidence="1">Multi-pass membrane protein</topology>
    </subcellularLocation>
</comment>
<dbReference type="EMBL" id="QUBQ01000001">
    <property type="protein sequence ID" value="REK76844.1"/>
    <property type="molecule type" value="Genomic_DNA"/>
</dbReference>
<dbReference type="OrthoDB" id="2078716at2"/>
<evidence type="ECO:0000256" key="2">
    <source>
        <dbReference type="ARBA" id="ARBA00007998"/>
    </source>
</evidence>
<keyword evidence="10" id="KW-1185">Reference proteome</keyword>
<evidence type="ECO:0000256" key="8">
    <source>
        <dbReference type="SAM" id="Phobius"/>
    </source>
</evidence>
<keyword evidence="4" id="KW-0309">Germination</keyword>
<evidence type="ECO:0000256" key="5">
    <source>
        <dbReference type="ARBA" id="ARBA00022692"/>
    </source>
</evidence>
<dbReference type="AlphaFoldDB" id="A0A371PKW3"/>
<evidence type="ECO:0000256" key="4">
    <source>
        <dbReference type="ARBA" id="ARBA00022544"/>
    </source>
</evidence>
<dbReference type="RefSeq" id="WP_116044026.1">
    <property type="nucleotide sequence ID" value="NZ_QUBQ01000001.1"/>
</dbReference>
<dbReference type="GO" id="GO:0016020">
    <property type="term" value="C:membrane"/>
    <property type="evidence" value="ECO:0007669"/>
    <property type="project" value="UniProtKB-SubCell"/>
</dbReference>
<dbReference type="InterPro" id="IPR004761">
    <property type="entry name" value="Spore_GerAB"/>
</dbReference>
<feature type="transmembrane region" description="Helical" evidence="8">
    <location>
        <begin position="146"/>
        <end position="166"/>
    </location>
</feature>
<feature type="transmembrane region" description="Helical" evidence="8">
    <location>
        <begin position="39"/>
        <end position="57"/>
    </location>
</feature>
<gene>
    <name evidence="9" type="ORF">DX130_07395</name>
</gene>
<name>A0A371PKW3_9BACL</name>
<dbReference type="NCBIfam" id="TIGR00912">
    <property type="entry name" value="2A0309"/>
    <property type="match status" value="1"/>
</dbReference>
<evidence type="ECO:0000256" key="6">
    <source>
        <dbReference type="ARBA" id="ARBA00022989"/>
    </source>
</evidence>
<keyword evidence="6 8" id="KW-1133">Transmembrane helix</keyword>
<dbReference type="GO" id="GO:0009847">
    <property type="term" value="P:spore germination"/>
    <property type="evidence" value="ECO:0007669"/>
    <property type="project" value="InterPro"/>
</dbReference>
<organism evidence="9 10">
    <name type="scientific">Paenibacillus paeoniae</name>
    <dbReference type="NCBI Taxonomy" id="2292705"/>
    <lineage>
        <taxon>Bacteria</taxon>
        <taxon>Bacillati</taxon>
        <taxon>Bacillota</taxon>
        <taxon>Bacilli</taxon>
        <taxon>Bacillales</taxon>
        <taxon>Paenibacillaceae</taxon>
        <taxon>Paenibacillus</taxon>
    </lineage>
</organism>
<reference evidence="9 10" key="1">
    <citation type="submission" date="2018-08" db="EMBL/GenBank/DDBJ databases">
        <title>Paenibacillus sp. M4BSY-1, whole genome shotgun sequence.</title>
        <authorList>
            <person name="Tuo L."/>
        </authorList>
    </citation>
    <scope>NUCLEOTIDE SEQUENCE [LARGE SCALE GENOMIC DNA]</scope>
    <source>
        <strain evidence="9 10">M4BSY-1</strain>
    </source>
</reference>
<comment type="caution">
    <text evidence="9">The sequence shown here is derived from an EMBL/GenBank/DDBJ whole genome shotgun (WGS) entry which is preliminary data.</text>
</comment>
<keyword evidence="7 8" id="KW-0472">Membrane</keyword>
<evidence type="ECO:0000256" key="7">
    <source>
        <dbReference type="ARBA" id="ARBA00023136"/>
    </source>
</evidence>
<feature type="transmembrane region" description="Helical" evidence="8">
    <location>
        <begin position="272"/>
        <end position="294"/>
    </location>
</feature>
<feature type="transmembrane region" description="Helical" evidence="8">
    <location>
        <begin position="77"/>
        <end position="94"/>
    </location>
</feature>
<feature type="transmembrane region" description="Helical" evidence="8">
    <location>
        <begin position="12"/>
        <end position="33"/>
    </location>
</feature>
<dbReference type="Pfam" id="PF03845">
    <property type="entry name" value="Spore_permease"/>
    <property type="match status" value="1"/>
</dbReference>
<sequence>MANGKISTKQLAVLVIYFIIGDMLLVLPSLIVSAAKQDAWLSGMLGFIVGWPVAWFLYKFSRLYPKLTIVQYSRRLLGKWLGGLVAIFYLYYYLTNVSVILREVGDFITTQFLTETPIMVIHLLMVILIIWSMKSGIETIARTGETFFPWNALLFIALIILLLPQVQMDRIQPIMTEGLRNINYASLYSSTFTFCEMNVFLMILPQVANSKHTERDYLIGAFLGGMAICSIVMLTLVVIGPNLIPSLIYPTYSAAQKINIGNFLQRVEAILAINWIISTYFKIILNFYALMLGLTQLLKLRDTRSMTVPVGLIAFGLAFAVTPNTVHFNYMINYYIYWDITCAIVLPLLLYAIHLIRKKYGHPNLQQDRL</sequence>
<feature type="transmembrane region" description="Helical" evidence="8">
    <location>
        <begin position="306"/>
        <end position="323"/>
    </location>
</feature>
<feature type="transmembrane region" description="Helical" evidence="8">
    <location>
        <begin position="186"/>
        <end position="205"/>
    </location>
</feature>
<dbReference type="Gene3D" id="1.20.1740.10">
    <property type="entry name" value="Amino acid/polyamine transporter I"/>
    <property type="match status" value="1"/>
</dbReference>
<evidence type="ECO:0000256" key="3">
    <source>
        <dbReference type="ARBA" id="ARBA00022448"/>
    </source>
</evidence>